<dbReference type="FunFam" id="2.20.28.20:FF:000001">
    <property type="entry name" value="Methionine--tRNA ligase"/>
    <property type="match status" value="1"/>
</dbReference>
<dbReference type="Pfam" id="PF19303">
    <property type="entry name" value="Anticodon_3"/>
    <property type="match status" value="1"/>
</dbReference>
<gene>
    <name evidence="14 17" type="primary">metG</name>
    <name evidence="17" type="ORF">GRX03_08765</name>
</gene>
<dbReference type="InterPro" id="IPR009080">
    <property type="entry name" value="tRNAsynth_Ia_anticodon-bd"/>
</dbReference>
<dbReference type="Gene3D" id="3.40.50.620">
    <property type="entry name" value="HUPs"/>
    <property type="match status" value="1"/>
</dbReference>
<sequence length="702" mass="79200">MSHDQLPTDQPAVVTCGLPYANGNLHVGHLRSYVAGDLFSRALRRVGQQTAFVCGSDMHGTPVAVNAAEEGVEPREFALEYHEQYEKRFPQFNVEFDNYGHTDDETNTELTQEFVRSWIDNDHVHEKEIQVAYDPDADQWLPDRYVEGTCPYCGERARGDECDEGCQRHLEPGEVEEPTSTLTGNPAEYRERDHKFLRLSDFQEYLQGFLDRLEGTERAQSQPREWIEGELEDLCITRDMDWGIDYPGDGEEDLVLYVWVDAPIEYVSSTKQYTERVGADTFDWEQAWKIDGEERHGTEWDEAWTDDSGEIIHLIGPDIIQHHCVFWPAMLRGAGYNEPRAVLATGFVGIDGKSLSTSRGRAVWASEYLDEGFHPDLFRYYTATGSGLENDVDFSWDRFQQRVNGELVGNLGNFCYRGLLFAHRNYDGTPEADPSEAVVERIEAAIDEFETAVAEYDVRTLGQVAVDLADFGNEYIQQNEPWNLVDDDPEEAAQVIRDCVQLAKACALLMQPVMPEKAENLWAQLGEDGSVHDPELSAALEEPPEQFGEPEELFTQVEDETIEALNEKLRDRVAESDDSDDDSDESEEAADLPALEDERISFEQFQDIDMRVGEITAAEPIDGADELVRLEVDIGVETRQVVAGLKQLHDTDDLPGTRVVLLANMEKAELFGYESNGMVLAAGEQADLLTTHEDAPLGTRIR</sequence>
<dbReference type="Gene3D" id="1.10.730.10">
    <property type="entry name" value="Isoleucyl-tRNA Synthetase, Domain 1"/>
    <property type="match status" value="1"/>
</dbReference>
<comment type="catalytic activity">
    <reaction evidence="13 14">
        <text>tRNA(Met) + L-methionine + ATP = L-methionyl-tRNA(Met) + AMP + diphosphate</text>
        <dbReference type="Rhea" id="RHEA:13481"/>
        <dbReference type="Rhea" id="RHEA-COMP:9667"/>
        <dbReference type="Rhea" id="RHEA-COMP:9698"/>
        <dbReference type="ChEBI" id="CHEBI:30616"/>
        <dbReference type="ChEBI" id="CHEBI:33019"/>
        <dbReference type="ChEBI" id="CHEBI:57844"/>
        <dbReference type="ChEBI" id="CHEBI:78442"/>
        <dbReference type="ChEBI" id="CHEBI:78530"/>
        <dbReference type="ChEBI" id="CHEBI:456215"/>
        <dbReference type="EC" id="6.1.1.10"/>
    </reaction>
</comment>
<dbReference type="Proteomes" id="UP000466535">
    <property type="component" value="Unassembled WGS sequence"/>
</dbReference>
<dbReference type="GO" id="GO:0046872">
    <property type="term" value="F:metal ion binding"/>
    <property type="evidence" value="ECO:0007669"/>
    <property type="project" value="UniProtKB-KW"/>
</dbReference>
<dbReference type="CDD" id="cd02800">
    <property type="entry name" value="tRNA_bind_EcMetRS_like"/>
    <property type="match status" value="1"/>
</dbReference>
<keyword evidence="11 14" id="KW-0648">Protein biosynthesis</keyword>
<comment type="subcellular location">
    <subcellularLocation>
        <location evidence="1 14">Cytoplasm</location>
    </subcellularLocation>
</comment>
<dbReference type="Pfam" id="PF01588">
    <property type="entry name" value="tRNA_bind"/>
    <property type="match status" value="1"/>
</dbReference>
<dbReference type="PROSITE" id="PS00178">
    <property type="entry name" value="AA_TRNA_LIGASE_I"/>
    <property type="match status" value="1"/>
</dbReference>
<keyword evidence="6 14" id="KW-0479">Metal-binding</keyword>
<dbReference type="NCBIfam" id="NF001100">
    <property type="entry name" value="PRK00133.1"/>
    <property type="match status" value="1"/>
</dbReference>
<comment type="caution">
    <text evidence="14">Lacks conserved residue(s) required for the propagation of feature annotation.</text>
</comment>
<feature type="binding site" evidence="14">
    <location>
        <position position="162"/>
    </location>
    <ligand>
        <name>Zn(2+)</name>
        <dbReference type="ChEBI" id="CHEBI:29105"/>
    </ligand>
</feature>
<feature type="region of interest" description="Disordered" evidence="15">
    <location>
        <begin position="567"/>
        <end position="594"/>
    </location>
</feature>
<feature type="binding site" evidence="14">
    <location>
        <position position="166"/>
    </location>
    <ligand>
        <name>Zn(2+)</name>
        <dbReference type="ChEBI" id="CHEBI:29105"/>
    </ligand>
</feature>
<reference evidence="17 18" key="1">
    <citation type="submission" date="2019-12" db="EMBL/GenBank/DDBJ databases">
        <title>Isolation and characterization of three novel carbon monoxide-oxidizing members of Halobacteria from salione crusts and soils.</title>
        <authorList>
            <person name="Myers M.R."/>
            <person name="King G.M."/>
        </authorList>
    </citation>
    <scope>NUCLEOTIDE SEQUENCE [LARGE SCALE GENOMIC DNA]</scope>
    <source>
        <strain evidence="17 18">WSH3</strain>
    </source>
</reference>
<evidence type="ECO:0000256" key="13">
    <source>
        <dbReference type="ARBA" id="ARBA00047364"/>
    </source>
</evidence>
<dbReference type="AlphaFoldDB" id="A0A6B0T8N3"/>
<evidence type="ECO:0000313" key="18">
    <source>
        <dbReference type="Proteomes" id="UP000466535"/>
    </source>
</evidence>
<dbReference type="PRINTS" id="PR01041">
    <property type="entry name" value="TRNASYNTHMET"/>
</dbReference>
<dbReference type="InterPro" id="IPR029038">
    <property type="entry name" value="MetRS_Zn"/>
</dbReference>
<organism evidence="17 18">
    <name type="scientific">Halovenus carboxidivorans</name>
    <dbReference type="NCBI Taxonomy" id="2692199"/>
    <lineage>
        <taxon>Archaea</taxon>
        <taxon>Methanobacteriati</taxon>
        <taxon>Methanobacteriota</taxon>
        <taxon>Stenosarchaea group</taxon>
        <taxon>Halobacteria</taxon>
        <taxon>Halobacteriales</taxon>
        <taxon>Haloarculaceae</taxon>
        <taxon>Halovenus</taxon>
    </lineage>
</organism>
<dbReference type="GO" id="GO:0006431">
    <property type="term" value="P:methionyl-tRNA aminoacylation"/>
    <property type="evidence" value="ECO:0007669"/>
    <property type="project" value="UniProtKB-UniRule"/>
</dbReference>
<dbReference type="EC" id="6.1.1.10" evidence="14"/>
<dbReference type="InterPro" id="IPR001412">
    <property type="entry name" value="aa-tRNA-synth_I_CS"/>
</dbReference>
<keyword evidence="9 14" id="KW-0067">ATP-binding</keyword>
<dbReference type="CDD" id="cd00814">
    <property type="entry name" value="MetRS_core"/>
    <property type="match status" value="1"/>
</dbReference>
<dbReference type="InterPro" id="IPR015413">
    <property type="entry name" value="Methionyl/Leucyl_tRNA_Synth"/>
</dbReference>
<dbReference type="CDD" id="cd07957">
    <property type="entry name" value="Anticodon_Ia_Met"/>
    <property type="match status" value="1"/>
</dbReference>
<feature type="short sequence motif" description="'HIGH' region" evidence="14">
    <location>
        <begin position="19"/>
        <end position="29"/>
    </location>
</feature>
<dbReference type="GO" id="GO:0000049">
    <property type="term" value="F:tRNA binding"/>
    <property type="evidence" value="ECO:0007669"/>
    <property type="project" value="UniProtKB-UniRule"/>
</dbReference>
<evidence type="ECO:0000256" key="10">
    <source>
        <dbReference type="ARBA" id="ARBA00022884"/>
    </source>
</evidence>
<feature type="binding site" evidence="14">
    <location>
        <position position="357"/>
    </location>
    <ligand>
        <name>ATP</name>
        <dbReference type="ChEBI" id="CHEBI:30616"/>
    </ligand>
</feature>
<feature type="compositionally biased region" description="Acidic residues" evidence="15">
    <location>
        <begin position="576"/>
        <end position="590"/>
    </location>
</feature>
<dbReference type="InterPro" id="IPR004495">
    <property type="entry name" value="Met-tRNA-synth_bsu_C"/>
</dbReference>
<feature type="domain" description="TRNA-binding" evidence="16">
    <location>
        <begin position="604"/>
        <end position="702"/>
    </location>
</feature>
<dbReference type="SUPFAM" id="SSF50249">
    <property type="entry name" value="Nucleic acid-binding proteins"/>
    <property type="match status" value="1"/>
</dbReference>
<evidence type="ECO:0000259" key="16">
    <source>
        <dbReference type="PROSITE" id="PS50886"/>
    </source>
</evidence>
<name>A0A6B0T8N3_9EURY</name>
<comment type="similarity">
    <text evidence="14">Belongs to the class-I aminoacyl-tRNA synthetase family. MetG type 1 subfamily.</text>
</comment>
<dbReference type="GO" id="GO:0017101">
    <property type="term" value="C:aminoacyl-tRNA synthetase multienzyme complex"/>
    <property type="evidence" value="ECO:0007669"/>
    <property type="project" value="TreeGrafter"/>
</dbReference>
<dbReference type="EMBL" id="WUUT01000003">
    <property type="protein sequence ID" value="MXR51692.1"/>
    <property type="molecule type" value="Genomic_DNA"/>
</dbReference>
<evidence type="ECO:0000256" key="14">
    <source>
        <dbReference type="HAMAP-Rule" id="MF_00098"/>
    </source>
</evidence>
<dbReference type="InterPro" id="IPR014729">
    <property type="entry name" value="Rossmann-like_a/b/a_fold"/>
</dbReference>
<keyword evidence="10 14" id="KW-0694">RNA-binding</keyword>
<dbReference type="PROSITE" id="PS50886">
    <property type="entry name" value="TRBD"/>
    <property type="match status" value="1"/>
</dbReference>
<dbReference type="InterPro" id="IPR014758">
    <property type="entry name" value="Met-tRNA_synth"/>
</dbReference>
<dbReference type="Gene3D" id="2.40.50.140">
    <property type="entry name" value="Nucleic acid-binding proteins"/>
    <property type="match status" value="1"/>
</dbReference>
<dbReference type="InterPro" id="IPR012340">
    <property type="entry name" value="NA-bd_OB-fold"/>
</dbReference>
<evidence type="ECO:0000313" key="17">
    <source>
        <dbReference type="EMBL" id="MXR51692.1"/>
    </source>
</evidence>
<dbReference type="InterPro" id="IPR023458">
    <property type="entry name" value="Met-tRNA_ligase_1"/>
</dbReference>
<evidence type="ECO:0000256" key="12">
    <source>
        <dbReference type="ARBA" id="ARBA00023146"/>
    </source>
</evidence>
<dbReference type="PANTHER" id="PTHR45765">
    <property type="entry name" value="METHIONINE--TRNA LIGASE"/>
    <property type="match status" value="1"/>
</dbReference>
<evidence type="ECO:0000256" key="4">
    <source>
        <dbReference type="ARBA" id="ARBA00022555"/>
    </source>
</evidence>
<comment type="caution">
    <text evidence="17">The sequence shown here is derived from an EMBL/GenBank/DDBJ whole genome shotgun (WGS) entry which is preliminary data.</text>
</comment>
<keyword evidence="8 14" id="KW-0862">Zinc</keyword>
<dbReference type="SUPFAM" id="SSF57770">
    <property type="entry name" value="Methionyl-tRNA synthetase (MetRS), Zn-domain"/>
    <property type="match status" value="1"/>
</dbReference>
<evidence type="ECO:0000256" key="9">
    <source>
        <dbReference type="ARBA" id="ARBA00022840"/>
    </source>
</evidence>
<keyword evidence="12 14" id="KW-0030">Aminoacyl-tRNA synthetase</keyword>
<dbReference type="Pfam" id="PF09334">
    <property type="entry name" value="tRNA-synt_1g"/>
    <property type="match status" value="1"/>
</dbReference>
<keyword evidence="5 14" id="KW-0436">Ligase</keyword>
<dbReference type="SUPFAM" id="SSF52374">
    <property type="entry name" value="Nucleotidylyl transferase"/>
    <property type="match status" value="1"/>
</dbReference>
<comment type="function">
    <text evidence="14">Is required not only for elongation of protein synthesis but also for the initiation of all mRNA translation through initiator tRNA(fMet) aminoacylation.</text>
</comment>
<keyword evidence="3 14" id="KW-0963">Cytoplasm</keyword>
<dbReference type="PANTHER" id="PTHR45765:SF1">
    <property type="entry name" value="METHIONINE--TRNA LIGASE, CYTOPLASMIC"/>
    <property type="match status" value="1"/>
</dbReference>
<feature type="binding site" evidence="14">
    <location>
        <position position="153"/>
    </location>
    <ligand>
        <name>Zn(2+)</name>
        <dbReference type="ChEBI" id="CHEBI:29105"/>
    </ligand>
</feature>
<evidence type="ECO:0000256" key="11">
    <source>
        <dbReference type="ARBA" id="ARBA00022917"/>
    </source>
</evidence>
<evidence type="ECO:0000256" key="5">
    <source>
        <dbReference type="ARBA" id="ARBA00022598"/>
    </source>
</evidence>
<dbReference type="InterPro" id="IPR002547">
    <property type="entry name" value="tRNA-bd_dom"/>
</dbReference>
<protein>
    <recommendedName>
        <fullName evidence="14">Methionine--tRNA ligase</fullName>
        <ecNumber evidence="14">6.1.1.10</ecNumber>
    </recommendedName>
    <alternativeName>
        <fullName evidence="14">Methionyl-tRNA synthetase</fullName>
        <shortName evidence="14">MetRS</shortName>
    </alternativeName>
</protein>
<evidence type="ECO:0000256" key="1">
    <source>
        <dbReference type="ARBA" id="ARBA00004496"/>
    </source>
</evidence>
<dbReference type="InterPro" id="IPR041872">
    <property type="entry name" value="Anticodon_Met"/>
</dbReference>
<dbReference type="HAMAP" id="MF_00098">
    <property type="entry name" value="Met_tRNA_synth_type1"/>
    <property type="match status" value="1"/>
</dbReference>
<dbReference type="SUPFAM" id="SSF47323">
    <property type="entry name" value="Anticodon-binding domain of a subclass of class I aminoacyl-tRNA synthetases"/>
    <property type="match status" value="1"/>
</dbReference>
<dbReference type="NCBIfam" id="TIGR00398">
    <property type="entry name" value="metG"/>
    <property type="match status" value="1"/>
</dbReference>
<feature type="binding site" evidence="14">
    <location>
        <position position="150"/>
    </location>
    <ligand>
        <name>Zn(2+)</name>
        <dbReference type="ChEBI" id="CHEBI:29105"/>
    </ligand>
</feature>
<proteinExistence type="inferred from homology"/>
<dbReference type="RefSeq" id="WP_159763835.1">
    <property type="nucleotide sequence ID" value="NZ_WUUT01000003.1"/>
</dbReference>
<evidence type="ECO:0000256" key="6">
    <source>
        <dbReference type="ARBA" id="ARBA00022723"/>
    </source>
</evidence>
<keyword evidence="4 14" id="KW-0820">tRNA-binding</keyword>
<evidence type="ECO:0000256" key="7">
    <source>
        <dbReference type="ARBA" id="ARBA00022741"/>
    </source>
</evidence>
<evidence type="ECO:0000256" key="15">
    <source>
        <dbReference type="SAM" id="MobiDB-lite"/>
    </source>
</evidence>
<dbReference type="GO" id="GO:0005829">
    <property type="term" value="C:cytosol"/>
    <property type="evidence" value="ECO:0007669"/>
    <property type="project" value="TreeGrafter"/>
</dbReference>
<keyword evidence="7 14" id="KW-0547">Nucleotide-binding</keyword>
<dbReference type="GO" id="GO:0005524">
    <property type="term" value="F:ATP binding"/>
    <property type="evidence" value="ECO:0007669"/>
    <property type="project" value="UniProtKB-UniRule"/>
</dbReference>
<evidence type="ECO:0000256" key="3">
    <source>
        <dbReference type="ARBA" id="ARBA00022490"/>
    </source>
</evidence>
<dbReference type="InterPro" id="IPR033911">
    <property type="entry name" value="MetRS_core"/>
</dbReference>
<dbReference type="GO" id="GO:0004825">
    <property type="term" value="F:methionine-tRNA ligase activity"/>
    <property type="evidence" value="ECO:0007669"/>
    <property type="project" value="UniProtKB-UniRule"/>
</dbReference>
<keyword evidence="18" id="KW-1185">Reference proteome</keyword>
<evidence type="ECO:0000256" key="8">
    <source>
        <dbReference type="ARBA" id="ARBA00022833"/>
    </source>
</evidence>
<comment type="cofactor">
    <cofactor evidence="14">
        <name>Zn(2+)</name>
        <dbReference type="ChEBI" id="CHEBI:29105"/>
    </cofactor>
    <text evidence="14">Binds 1 zinc ion per subunit.</text>
</comment>
<evidence type="ECO:0000256" key="2">
    <source>
        <dbReference type="ARBA" id="ARBA00011738"/>
    </source>
</evidence>
<accession>A0A6B0T8N3</accession>
<comment type="subunit">
    <text evidence="2 14">Homodimer.</text>
</comment>
<dbReference type="Gene3D" id="2.20.28.20">
    <property type="entry name" value="Methionyl-tRNA synthetase, Zn-domain"/>
    <property type="match status" value="1"/>
</dbReference>
<dbReference type="OrthoDB" id="371856at2157"/>